<protein>
    <submittedName>
        <fullName evidence="1">Uncharacterized protein</fullName>
    </submittedName>
</protein>
<accession>A0A939NPR1</accession>
<reference evidence="1" key="1">
    <citation type="submission" date="2021-03" db="EMBL/GenBank/DDBJ databases">
        <title>Molecular epidemiology and mechanisms of colistin and carbapenem resistance in Enterobacteriaceae from clinical isolates, the environment and porcine samples in Pretoria, South Africa.</title>
        <authorList>
            <person name="Bogoshi D."/>
            <person name="Mbelle N.M."/>
            <person name="Naidoo V."/>
            <person name="Osei Sekyere J."/>
        </authorList>
    </citation>
    <scope>NUCLEOTIDE SEQUENCE</scope>
    <source>
        <strain evidence="1">C080</strain>
    </source>
</reference>
<comment type="caution">
    <text evidence="1">The sequence shown here is derived from an EMBL/GenBank/DDBJ whole genome shotgun (WGS) entry which is preliminary data.</text>
</comment>
<dbReference type="EMBL" id="JAGETR010000044">
    <property type="protein sequence ID" value="MBO2006767.1"/>
    <property type="molecule type" value="Genomic_DNA"/>
</dbReference>
<name>A0A939NPR1_SERMA</name>
<organism evidence="1">
    <name type="scientific">Serratia marcescens</name>
    <dbReference type="NCBI Taxonomy" id="615"/>
    <lineage>
        <taxon>Bacteria</taxon>
        <taxon>Pseudomonadati</taxon>
        <taxon>Pseudomonadota</taxon>
        <taxon>Gammaproteobacteria</taxon>
        <taxon>Enterobacterales</taxon>
        <taxon>Yersiniaceae</taxon>
        <taxon>Serratia</taxon>
    </lineage>
</organism>
<proteinExistence type="predicted"/>
<evidence type="ECO:0000313" key="1">
    <source>
        <dbReference type="EMBL" id="MBO2006767.1"/>
    </source>
</evidence>
<gene>
    <name evidence="1" type="ORF">J4732_08050</name>
</gene>
<sequence length="65" mass="7620">MFRRCLLVERLRSAANWRETLWLQCRAGWRTSSEPKLIDRSGKAATNNIRWRRAKLASAAFRKAS</sequence>
<dbReference type="AlphaFoldDB" id="A0A939NPR1"/>